<evidence type="ECO:0000313" key="2">
    <source>
        <dbReference type="Proteomes" id="UP000269945"/>
    </source>
</evidence>
<comment type="caution">
    <text evidence="1">The sequence shown here is derived from an EMBL/GenBank/DDBJ whole genome shotgun (WGS) entry which is preliminary data.</text>
</comment>
<keyword evidence="2" id="KW-1185">Reference proteome</keyword>
<name>A0A9X9PTF8_GULGU</name>
<sequence>MGHHPHEVMQGHRPHEVTWVTVPRSHGAIARILLSHLLPGACAGRSPGSWRVVTHTISQQTS</sequence>
<gene>
    <name evidence="1" type="ORF">BN2614_LOCUS2</name>
</gene>
<dbReference type="Proteomes" id="UP000269945">
    <property type="component" value="Unassembled WGS sequence"/>
</dbReference>
<evidence type="ECO:0000313" key="1">
    <source>
        <dbReference type="EMBL" id="VCW53524.1"/>
    </source>
</evidence>
<proteinExistence type="predicted"/>
<dbReference type="AlphaFoldDB" id="A0A9X9PTF8"/>
<reference evidence="1 2" key="1">
    <citation type="submission" date="2018-10" db="EMBL/GenBank/DDBJ databases">
        <authorList>
            <person name="Ekblom R."/>
            <person name="Jareborg N."/>
        </authorList>
    </citation>
    <scope>NUCLEOTIDE SEQUENCE [LARGE SCALE GENOMIC DNA]</scope>
    <source>
        <tissue evidence="1">Muscle</tissue>
    </source>
</reference>
<organism evidence="1 2">
    <name type="scientific">Gulo gulo</name>
    <name type="common">Wolverine</name>
    <name type="synonym">Gluton</name>
    <dbReference type="NCBI Taxonomy" id="48420"/>
    <lineage>
        <taxon>Eukaryota</taxon>
        <taxon>Metazoa</taxon>
        <taxon>Chordata</taxon>
        <taxon>Craniata</taxon>
        <taxon>Vertebrata</taxon>
        <taxon>Euteleostomi</taxon>
        <taxon>Mammalia</taxon>
        <taxon>Eutheria</taxon>
        <taxon>Laurasiatheria</taxon>
        <taxon>Carnivora</taxon>
        <taxon>Caniformia</taxon>
        <taxon>Musteloidea</taxon>
        <taxon>Mustelidae</taxon>
        <taxon>Guloninae</taxon>
        <taxon>Gulo</taxon>
    </lineage>
</organism>
<protein>
    <submittedName>
        <fullName evidence="1">Uncharacterized protein</fullName>
    </submittedName>
</protein>
<feature type="non-terminal residue" evidence="1">
    <location>
        <position position="62"/>
    </location>
</feature>
<dbReference type="EMBL" id="CYRY02000957">
    <property type="protein sequence ID" value="VCW53524.1"/>
    <property type="molecule type" value="Genomic_DNA"/>
</dbReference>
<accession>A0A9X9PTF8</accession>